<accession>A0A7M5V903</accession>
<name>A0A7M5V903_9CNID</name>
<evidence type="ECO:0000313" key="2">
    <source>
        <dbReference type="Proteomes" id="UP000594262"/>
    </source>
</evidence>
<organism evidence="1 2">
    <name type="scientific">Clytia hemisphaerica</name>
    <dbReference type="NCBI Taxonomy" id="252671"/>
    <lineage>
        <taxon>Eukaryota</taxon>
        <taxon>Metazoa</taxon>
        <taxon>Cnidaria</taxon>
        <taxon>Hydrozoa</taxon>
        <taxon>Hydroidolina</taxon>
        <taxon>Leptothecata</taxon>
        <taxon>Obeliida</taxon>
        <taxon>Clytiidae</taxon>
        <taxon>Clytia</taxon>
    </lineage>
</organism>
<proteinExistence type="predicted"/>
<dbReference type="PANTHER" id="PTHR35385">
    <property type="entry name" value="PROTEIN B, PUTATIVE-RELATED-RELATED"/>
    <property type="match status" value="1"/>
</dbReference>
<dbReference type="AlphaFoldDB" id="A0A7M5V903"/>
<dbReference type="EnsemblMetazoa" id="CLYHEMT008180.1">
    <property type="protein sequence ID" value="CLYHEMP008180.1"/>
    <property type="gene ID" value="CLYHEMG008180"/>
</dbReference>
<dbReference type="Proteomes" id="UP000594262">
    <property type="component" value="Unplaced"/>
</dbReference>
<keyword evidence="2" id="KW-1185">Reference proteome</keyword>
<protein>
    <recommendedName>
        <fullName evidence="3">SWIM-type domain-containing protein</fullName>
    </recommendedName>
</protein>
<evidence type="ECO:0008006" key="3">
    <source>
        <dbReference type="Google" id="ProtNLM"/>
    </source>
</evidence>
<evidence type="ECO:0000313" key="1">
    <source>
        <dbReference type="EnsemblMetazoa" id="CLYHEMP008180.1"/>
    </source>
</evidence>
<dbReference type="PANTHER" id="PTHR35385:SF2">
    <property type="entry name" value="PROTEIN B, PUTATIVE-RELATED"/>
    <property type="match status" value="1"/>
</dbReference>
<sequence>TCEVGLDGSVCKHQYVVWSHKLGKGRNFLPYLNAEERKGYAYIAIGKSLPDSYYEGIHSDNTQQANNQADSYTTNDEVAIEKIIIQDQSEFQRNRIEQTSAEECRSNLRKTKKYLITKIDSRENDQSLLNGIMTFCDRVQKYPTSRLTSLFHSFGSTMTTSRKITANSILKKAKRGKIFVQPGAVQRRASLSGSRNARVKGMQVKNNPFVGKIPSRKRPHAFSDN</sequence>
<dbReference type="OrthoDB" id="10564256at2759"/>
<reference evidence="1" key="1">
    <citation type="submission" date="2021-01" db="UniProtKB">
        <authorList>
            <consortium name="EnsemblMetazoa"/>
        </authorList>
    </citation>
    <scope>IDENTIFICATION</scope>
</reference>